<dbReference type="Proteomes" id="UP001148313">
    <property type="component" value="Unassembled WGS sequence"/>
</dbReference>
<dbReference type="RefSeq" id="WP_271091623.1">
    <property type="nucleotide sequence ID" value="NZ_JAPJZH010000015.1"/>
</dbReference>
<evidence type="ECO:0000256" key="1">
    <source>
        <dbReference type="ARBA" id="ARBA00001933"/>
    </source>
</evidence>
<name>A0ABT4VUB2_9HYPH</name>
<dbReference type="PANTHER" id="PTHR48078:SF6">
    <property type="entry name" value="L-THREONINE DEHYDRATASE CATABOLIC TDCB"/>
    <property type="match status" value="1"/>
</dbReference>
<dbReference type="InterPro" id="IPR050147">
    <property type="entry name" value="Ser/Thr_Dehydratase"/>
</dbReference>
<dbReference type="InterPro" id="IPR000634">
    <property type="entry name" value="Ser/Thr_deHydtase_PyrdxlP-BS"/>
</dbReference>
<dbReference type="SUPFAM" id="SSF53686">
    <property type="entry name" value="Tryptophan synthase beta subunit-like PLP-dependent enzymes"/>
    <property type="match status" value="1"/>
</dbReference>
<evidence type="ECO:0000256" key="3">
    <source>
        <dbReference type="ARBA" id="ARBA00023239"/>
    </source>
</evidence>
<keyword evidence="2" id="KW-0663">Pyridoxal phosphate</keyword>
<protein>
    <submittedName>
        <fullName evidence="5">Threonine/serine dehydratase</fullName>
    </submittedName>
</protein>
<organism evidence="5 6">
    <name type="scientific">Hoeflea poritis</name>
    <dbReference type="NCBI Taxonomy" id="2993659"/>
    <lineage>
        <taxon>Bacteria</taxon>
        <taxon>Pseudomonadati</taxon>
        <taxon>Pseudomonadota</taxon>
        <taxon>Alphaproteobacteria</taxon>
        <taxon>Hyphomicrobiales</taxon>
        <taxon>Rhizobiaceae</taxon>
        <taxon>Hoeflea</taxon>
    </lineage>
</organism>
<keyword evidence="6" id="KW-1185">Reference proteome</keyword>
<dbReference type="InterPro" id="IPR001926">
    <property type="entry name" value="TrpB-like_PALP"/>
</dbReference>
<proteinExistence type="predicted"/>
<dbReference type="InterPro" id="IPR036052">
    <property type="entry name" value="TrpB-like_PALP_sf"/>
</dbReference>
<evidence type="ECO:0000313" key="5">
    <source>
        <dbReference type="EMBL" id="MDA4847785.1"/>
    </source>
</evidence>
<dbReference type="Gene3D" id="3.40.50.1100">
    <property type="match status" value="2"/>
</dbReference>
<dbReference type="Pfam" id="PF00291">
    <property type="entry name" value="PALP"/>
    <property type="match status" value="1"/>
</dbReference>
<feature type="domain" description="Tryptophan synthase beta chain-like PALP" evidence="4">
    <location>
        <begin position="22"/>
        <end position="312"/>
    </location>
</feature>
<accession>A0ABT4VUB2</accession>
<dbReference type="CDD" id="cd01562">
    <property type="entry name" value="Thr-dehyd"/>
    <property type="match status" value="1"/>
</dbReference>
<comment type="caution">
    <text evidence="5">The sequence shown here is derived from an EMBL/GenBank/DDBJ whole genome shotgun (WGS) entry which is preliminary data.</text>
</comment>
<dbReference type="EMBL" id="JAPJZH010000015">
    <property type="protein sequence ID" value="MDA4847785.1"/>
    <property type="molecule type" value="Genomic_DNA"/>
</dbReference>
<dbReference type="PANTHER" id="PTHR48078">
    <property type="entry name" value="THREONINE DEHYDRATASE, MITOCHONDRIAL-RELATED"/>
    <property type="match status" value="1"/>
</dbReference>
<keyword evidence="3" id="KW-0456">Lyase</keyword>
<reference evidence="5" key="1">
    <citation type="submission" date="2022-11" db="EMBL/GenBank/DDBJ databases">
        <title>Hoeflea poritis sp. nov., isolated from scleractinian coral Porites lutea.</title>
        <authorList>
            <person name="Zhang G."/>
            <person name="Wei Q."/>
            <person name="Cai L."/>
        </authorList>
    </citation>
    <scope>NUCLEOTIDE SEQUENCE</scope>
    <source>
        <strain evidence="5">E7-10</strain>
    </source>
</reference>
<dbReference type="PROSITE" id="PS00165">
    <property type="entry name" value="DEHYDRATASE_SER_THR"/>
    <property type="match status" value="1"/>
</dbReference>
<comment type="cofactor">
    <cofactor evidence="1">
        <name>pyridoxal 5'-phosphate</name>
        <dbReference type="ChEBI" id="CHEBI:597326"/>
    </cofactor>
</comment>
<evidence type="ECO:0000313" key="6">
    <source>
        <dbReference type="Proteomes" id="UP001148313"/>
    </source>
</evidence>
<evidence type="ECO:0000256" key="2">
    <source>
        <dbReference type="ARBA" id="ARBA00022898"/>
    </source>
</evidence>
<gene>
    <name evidence="5" type="ORF">OOZ53_20665</name>
</gene>
<evidence type="ECO:0000259" key="4">
    <source>
        <dbReference type="Pfam" id="PF00291"/>
    </source>
</evidence>
<sequence length="341" mass="36028">MNTENVTIDLIEDAAERLTGLAVRTPLLESAQLNEALGMRLFFKPECLQRTGSFKFRGAYTKLSRIAPDKRKCGVVAYSSGNHAQGVAAAAQQLGMHATIVMPSDAPRIKIDNTRGYGADIVLYERHSEDRQAIAEEIAGRNGSIIVPPFDDIDIISGQGTVGLEIARQADYANIGVDEVLCPVGGGGLLSGVATALKSKLPMTRIWCAEPAGYDDVVRSLAAGSRIAIEPGAASICDAIVTPQPGSITFEIMKRLVSGGFAVSDHAVMNAVAALFDRLKLVVEPGGAAAFAALVQQRERFAGKTIVVVLSGGNVDRAAFSTYLDRADDLEGALTGQTQEP</sequence>